<dbReference type="GO" id="GO:0042601">
    <property type="term" value="C:endospore-forming forespore"/>
    <property type="evidence" value="ECO:0007669"/>
    <property type="project" value="TreeGrafter"/>
</dbReference>
<dbReference type="InterPro" id="IPR049539">
    <property type="entry name" value="SPL"/>
</dbReference>
<evidence type="ECO:0008006" key="3">
    <source>
        <dbReference type="Google" id="ProtNLM"/>
    </source>
</evidence>
<sequence>MSKIGQFESNKSWQRVLPEEKKFIERVSTDYLLSYQDIKQLIDITLDLEAWDEGNLKTIWPDVSDSKLKNKELKTYIMGQIKKSWNRLKLEPTDYKGFKPKSDFKKDDIKFEDINEDRTILGDCPVASEKTRCCNLKTLDSVINCGFDCSYCTIQSFYKGGKVLFEKKLEEKLEKIELDPKKRYHIGTGQSSDSLMWGNRENNLKLLFDFAKKNKNVILELKTKSSNIDYILENDVPPNIICTWSLNTTTIIQNEEHLTATLEERLISAKEVQEKGVLIGFHFHPMVYYKGWEDEYKELANNIIEMFDPKRTALISIGTLTFIKPVIKQIRERDFRTKILQIPLEDAEGKQSYTYDIKKKMFSTLYKSFKPWHKEVFFYMCMEDKNLWMDVFNREYKDNKEFEDDMINSYFTKIQY</sequence>
<dbReference type="PANTHER" id="PTHR37822:SF2">
    <property type="entry name" value="SPORE PHOTOPRODUCT LYASE"/>
    <property type="match status" value="1"/>
</dbReference>
<dbReference type="OrthoDB" id="368646at2"/>
<dbReference type="PANTHER" id="PTHR37822">
    <property type="entry name" value="SPORE PHOTOPRODUCT LYASE-RELATED"/>
    <property type="match status" value="1"/>
</dbReference>
<dbReference type="AlphaFoldDB" id="A0A5C1QBU3"/>
<evidence type="ECO:0000313" key="2">
    <source>
        <dbReference type="Proteomes" id="UP000323824"/>
    </source>
</evidence>
<keyword evidence="2" id="KW-1185">Reference proteome</keyword>
<reference evidence="1 2" key="1">
    <citation type="submission" date="2019-02" db="EMBL/GenBank/DDBJ databases">
        <authorList>
            <person name="Fomenkov A."/>
            <person name="Dubinina G."/>
            <person name="Grabovich M."/>
            <person name="Vincze T."/>
            <person name="Roberts R.J."/>
        </authorList>
    </citation>
    <scope>NUCLEOTIDE SEQUENCE [LARGE SCALE GENOMIC DNA]</scope>
    <source>
        <strain evidence="1 2">P</strain>
    </source>
</reference>
<dbReference type="Pfam" id="PF20903">
    <property type="entry name" value="SPL"/>
    <property type="match status" value="1"/>
</dbReference>
<dbReference type="GO" id="GO:0051539">
    <property type="term" value="F:4 iron, 4 sulfur cluster binding"/>
    <property type="evidence" value="ECO:0007669"/>
    <property type="project" value="TreeGrafter"/>
</dbReference>
<name>A0A5C1QBU3_9SPIO</name>
<evidence type="ECO:0000313" key="1">
    <source>
        <dbReference type="EMBL" id="QEN04987.1"/>
    </source>
</evidence>
<dbReference type="KEGG" id="sper:EW093_09790"/>
<gene>
    <name evidence="1" type="ORF">EW093_09790</name>
</gene>
<organism evidence="1 2">
    <name type="scientific">Thiospirochaeta perfilievii</name>
    <dbReference type="NCBI Taxonomy" id="252967"/>
    <lineage>
        <taxon>Bacteria</taxon>
        <taxon>Pseudomonadati</taxon>
        <taxon>Spirochaetota</taxon>
        <taxon>Spirochaetia</taxon>
        <taxon>Spirochaetales</taxon>
        <taxon>Spirochaetaceae</taxon>
        <taxon>Thiospirochaeta</taxon>
    </lineage>
</organism>
<dbReference type="RefSeq" id="WP_149568228.1">
    <property type="nucleotide sequence ID" value="NZ_CP035807.1"/>
</dbReference>
<dbReference type="Proteomes" id="UP000323824">
    <property type="component" value="Chromosome"/>
</dbReference>
<dbReference type="GO" id="GO:0003913">
    <property type="term" value="F:DNA photolyase activity"/>
    <property type="evidence" value="ECO:0007669"/>
    <property type="project" value="TreeGrafter"/>
</dbReference>
<accession>A0A5C1QBU3</accession>
<proteinExistence type="predicted"/>
<reference evidence="1 2" key="2">
    <citation type="submission" date="2019-09" db="EMBL/GenBank/DDBJ databases">
        <title>Complete Genome Sequence and Methylome Analysis of free living Spirochaetas.</title>
        <authorList>
            <person name="Leshcheva N."/>
            <person name="Mikheeva N."/>
        </authorList>
    </citation>
    <scope>NUCLEOTIDE SEQUENCE [LARGE SCALE GENOMIC DNA]</scope>
    <source>
        <strain evidence="1 2">P</strain>
    </source>
</reference>
<dbReference type="Gene3D" id="3.80.30.30">
    <property type="match status" value="1"/>
</dbReference>
<dbReference type="GO" id="GO:1904047">
    <property type="term" value="F:S-adenosyl-L-methionine binding"/>
    <property type="evidence" value="ECO:0007669"/>
    <property type="project" value="TreeGrafter"/>
</dbReference>
<dbReference type="EMBL" id="CP035807">
    <property type="protein sequence ID" value="QEN04987.1"/>
    <property type="molecule type" value="Genomic_DNA"/>
</dbReference>
<protein>
    <recommendedName>
        <fullName evidence="3">DNA photolyase</fullName>
    </recommendedName>
</protein>